<keyword evidence="5" id="KW-0418">Kinase</keyword>
<dbReference type="Gene3D" id="3.30.450.20">
    <property type="entry name" value="PAS domain"/>
    <property type="match status" value="2"/>
</dbReference>
<keyword evidence="12" id="KW-1185">Reference proteome</keyword>
<dbReference type="InterPro" id="IPR001610">
    <property type="entry name" value="PAC"/>
</dbReference>
<dbReference type="GO" id="GO:0000156">
    <property type="term" value="F:phosphorelay response regulator activity"/>
    <property type="evidence" value="ECO:0007669"/>
    <property type="project" value="TreeGrafter"/>
</dbReference>
<dbReference type="InterPro" id="IPR005467">
    <property type="entry name" value="His_kinase_dom"/>
</dbReference>
<feature type="domain" description="PAC" evidence="10">
    <location>
        <begin position="211"/>
        <end position="267"/>
    </location>
</feature>
<dbReference type="SUPFAM" id="SSF55874">
    <property type="entry name" value="ATPase domain of HSP90 chaperone/DNA topoisomerase II/histidine kinase"/>
    <property type="match status" value="1"/>
</dbReference>
<dbReference type="CDD" id="cd00130">
    <property type="entry name" value="PAS"/>
    <property type="match status" value="2"/>
</dbReference>
<evidence type="ECO:0000256" key="3">
    <source>
        <dbReference type="ARBA" id="ARBA00022553"/>
    </source>
</evidence>
<dbReference type="Gene3D" id="3.30.565.10">
    <property type="entry name" value="Histidine kinase-like ATPase, C-terminal domain"/>
    <property type="match status" value="1"/>
</dbReference>
<accession>D5C152</accession>
<evidence type="ECO:0000313" key="12">
    <source>
        <dbReference type="Proteomes" id="UP000001844"/>
    </source>
</evidence>
<feature type="domain" description="Histidine kinase" evidence="8">
    <location>
        <begin position="292"/>
        <end position="506"/>
    </location>
</feature>
<keyword evidence="6" id="KW-0472">Membrane</keyword>
<dbReference type="Pfam" id="PF00512">
    <property type="entry name" value="HisKA"/>
    <property type="match status" value="1"/>
</dbReference>
<evidence type="ECO:0000256" key="5">
    <source>
        <dbReference type="ARBA" id="ARBA00022777"/>
    </source>
</evidence>
<dbReference type="PROSITE" id="PS50112">
    <property type="entry name" value="PAS"/>
    <property type="match status" value="2"/>
</dbReference>
<dbReference type="CDD" id="cd00082">
    <property type="entry name" value="HisKA"/>
    <property type="match status" value="1"/>
</dbReference>
<dbReference type="EC" id="2.7.13.3" evidence="2"/>
<dbReference type="InterPro" id="IPR013656">
    <property type="entry name" value="PAS_4"/>
</dbReference>
<evidence type="ECO:0000256" key="2">
    <source>
        <dbReference type="ARBA" id="ARBA00012438"/>
    </source>
</evidence>
<feature type="domain" description="PAS" evidence="9">
    <location>
        <begin position="140"/>
        <end position="209"/>
    </location>
</feature>
<gene>
    <name evidence="11" type="ordered locus">Nhal_1458</name>
</gene>
<dbReference type="SMART" id="SM00086">
    <property type="entry name" value="PAC"/>
    <property type="match status" value="2"/>
</dbReference>
<dbReference type="GO" id="GO:0030295">
    <property type="term" value="F:protein kinase activator activity"/>
    <property type="evidence" value="ECO:0007669"/>
    <property type="project" value="TreeGrafter"/>
</dbReference>
<evidence type="ECO:0000256" key="4">
    <source>
        <dbReference type="ARBA" id="ARBA00022679"/>
    </source>
</evidence>
<dbReference type="KEGG" id="nhl:Nhal_1458"/>
<evidence type="ECO:0000259" key="8">
    <source>
        <dbReference type="PROSITE" id="PS50109"/>
    </source>
</evidence>
<keyword evidence="3" id="KW-0597">Phosphoprotein</keyword>
<comment type="catalytic activity">
    <reaction evidence="1">
        <text>ATP + protein L-histidine = ADP + protein N-phospho-L-histidine.</text>
        <dbReference type="EC" id="2.7.13.3"/>
    </reaction>
</comment>
<dbReference type="Proteomes" id="UP000001844">
    <property type="component" value="Chromosome"/>
</dbReference>
<dbReference type="eggNOG" id="COG4251">
    <property type="taxonomic scope" value="Bacteria"/>
</dbReference>
<dbReference type="InterPro" id="IPR050351">
    <property type="entry name" value="BphY/WalK/GraS-like"/>
</dbReference>
<dbReference type="NCBIfam" id="TIGR00229">
    <property type="entry name" value="sensory_box"/>
    <property type="match status" value="2"/>
</dbReference>
<keyword evidence="4" id="KW-0808">Transferase</keyword>
<evidence type="ECO:0000313" key="11">
    <source>
        <dbReference type="EMBL" id="ADE14609.1"/>
    </source>
</evidence>
<dbReference type="InterPro" id="IPR035965">
    <property type="entry name" value="PAS-like_dom_sf"/>
</dbReference>
<dbReference type="InterPro" id="IPR003594">
    <property type="entry name" value="HATPase_dom"/>
</dbReference>
<organism evidence="11 12">
    <name type="scientific">Nitrosococcus halophilus (strain Nc4)</name>
    <dbReference type="NCBI Taxonomy" id="472759"/>
    <lineage>
        <taxon>Bacteria</taxon>
        <taxon>Pseudomonadati</taxon>
        <taxon>Pseudomonadota</taxon>
        <taxon>Gammaproteobacteria</taxon>
        <taxon>Chromatiales</taxon>
        <taxon>Chromatiaceae</taxon>
        <taxon>Nitrosococcus</taxon>
    </lineage>
</organism>
<evidence type="ECO:0000256" key="6">
    <source>
        <dbReference type="ARBA" id="ARBA00023136"/>
    </source>
</evidence>
<dbReference type="PROSITE" id="PS50109">
    <property type="entry name" value="HIS_KIN"/>
    <property type="match status" value="1"/>
</dbReference>
<sequence length="508" mass="57271">MENKYPNLQSSIPFSGLFKAALEACADHIYIYDREGRYLYANPSGLEELGLPLEAVIGRSWRELGLPADIMERFECDLQIVITSGKPQISPITYSRDGGSRYYEYLLSPVNNAANTVQMVVATGRDITPLIEAEKQARENQQRFRNLCEAAPDGIVLVNPEGAISLVNTQTEQLFGYPREALLGQPPEKLIPELYRKLHAQYRTAHQQSPTTQEIGVGRKLYGLRADGTKFPVEVALSSFVSQRGTKTIAIIRDITVRKQAEEKIRGLNRSLQHKLQELARVNQELEAFSYSVSHDLRAPLRAMTGFSKVLWEDYGEVLDEDGKHYLSRIQGASQRTGLLLDGLLQLSRINRHELDRSKLNLSVLAAEIVNELRQEQPERGVDIYIQPDITAAADSKLLRICLENLLSNAWKYTRAQKYPQVKFTCLEKKGEQIFIISDNGVGFNPNYQSKLFQVFQRLHNEHEFEGLGIGLATVQRVVHRHGGTIWAEGEEGQGASFCFTLSPLNLK</sequence>
<dbReference type="PROSITE" id="PS50113">
    <property type="entry name" value="PAC"/>
    <property type="match status" value="2"/>
</dbReference>
<feature type="domain" description="PAS" evidence="9">
    <location>
        <begin position="14"/>
        <end position="85"/>
    </location>
</feature>
<dbReference type="GO" id="GO:0006355">
    <property type="term" value="P:regulation of DNA-templated transcription"/>
    <property type="evidence" value="ECO:0007669"/>
    <property type="project" value="InterPro"/>
</dbReference>
<dbReference type="GO" id="GO:0007234">
    <property type="term" value="P:osmosensory signaling via phosphorelay pathway"/>
    <property type="evidence" value="ECO:0007669"/>
    <property type="project" value="TreeGrafter"/>
</dbReference>
<dbReference type="STRING" id="472759.Nhal_1458"/>
<dbReference type="Gene3D" id="1.10.287.130">
    <property type="match status" value="1"/>
</dbReference>
<evidence type="ECO:0000256" key="1">
    <source>
        <dbReference type="ARBA" id="ARBA00000085"/>
    </source>
</evidence>
<dbReference type="SMART" id="SM00091">
    <property type="entry name" value="PAS"/>
    <property type="match status" value="2"/>
</dbReference>
<dbReference type="InterPro" id="IPR036890">
    <property type="entry name" value="HATPase_C_sf"/>
</dbReference>
<dbReference type="InterPro" id="IPR000700">
    <property type="entry name" value="PAS-assoc_C"/>
</dbReference>
<dbReference type="SUPFAM" id="SSF55785">
    <property type="entry name" value="PYP-like sensor domain (PAS domain)"/>
    <property type="match status" value="2"/>
</dbReference>
<dbReference type="HOGENOM" id="CLU_000445_114_71_6"/>
<dbReference type="PRINTS" id="PR00344">
    <property type="entry name" value="BCTRLSENSOR"/>
</dbReference>
<dbReference type="FunFam" id="3.30.565.10:FF:000006">
    <property type="entry name" value="Sensor histidine kinase WalK"/>
    <property type="match status" value="1"/>
</dbReference>
<dbReference type="InterPro" id="IPR036097">
    <property type="entry name" value="HisK_dim/P_sf"/>
</dbReference>
<reference evidence="12" key="1">
    <citation type="submission" date="2010-04" db="EMBL/GenBank/DDBJ databases">
        <title>Complete genome sequence of Nitrosococcus halophilus Nc4, a salt-adapted, aerobic obligate ammonia-oxidizing sulfur purple bacterium.</title>
        <authorList>
            <consortium name="US DOE Joint Genome Institute"/>
            <person name="Campbell M.A."/>
            <person name="Malfatti S.A."/>
            <person name="Chain P.S.G."/>
            <person name="Heidelberg J.F."/>
            <person name="Ward B.B."/>
            <person name="Klotz M.G."/>
        </authorList>
    </citation>
    <scope>NUCLEOTIDE SEQUENCE [LARGE SCALE GENOMIC DNA]</scope>
    <source>
        <strain evidence="12">Nc4</strain>
    </source>
</reference>
<protein>
    <recommendedName>
        <fullName evidence="2">histidine kinase</fullName>
        <ecNumber evidence="2">2.7.13.3</ecNumber>
    </recommendedName>
</protein>
<dbReference type="InterPro" id="IPR003661">
    <property type="entry name" value="HisK_dim/P_dom"/>
</dbReference>
<dbReference type="SMART" id="SM00388">
    <property type="entry name" value="HisKA"/>
    <property type="match status" value="1"/>
</dbReference>
<evidence type="ECO:0000256" key="7">
    <source>
        <dbReference type="SAM" id="Coils"/>
    </source>
</evidence>
<evidence type="ECO:0000259" key="9">
    <source>
        <dbReference type="PROSITE" id="PS50112"/>
    </source>
</evidence>
<dbReference type="InterPro" id="IPR013767">
    <property type="entry name" value="PAS_fold"/>
</dbReference>
<dbReference type="Pfam" id="PF08448">
    <property type="entry name" value="PAS_4"/>
    <property type="match status" value="1"/>
</dbReference>
<feature type="coiled-coil region" evidence="7">
    <location>
        <begin position="258"/>
        <end position="289"/>
    </location>
</feature>
<dbReference type="PANTHER" id="PTHR42878">
    <property type="entry name" value="TWO-COMPONENT HISTIDINE KINASE"/>
    <property type="match status" value="1"/>
</dbReference>
<dbReference type="OrthoDB" id="7051794at2"/>
<keyword evidence="7" id="KW-0175">Coiled coil</keyword>
<dbReference type="RefSeq" id="WP_013032500.1">
    <property type="nucleotide sequence ID" value="NC_013960.1"/>
</dbReference>
<dbReference type="GO" id="GO:0000155">
    <property type="term" value="F:phosphorelay sensor kinase activity"/>
    <property type="evidence" value="ECO:0007669"/>
    <property type="project" value="InterPro"/>
</dbReference>
<dbReference type="InterPro" id="IPR004358">
    <property type="entry name" value="Sig_transdc_His_kin-like_C"/>
</dbReference>
<dbReference type="GO" id="GO:0005886">
    <property type="term" value="C:plasma membrane"/>
    <property type="evidence" value="ECO:0007669"/>
    <property type="project" value="UniProtKB-ARBA"/>
</dbReference>
<dbReference type="Pfam" id="PF00989">
    <property type="entry name" value="PAS"/>
    <property type="match status" value="1"/>
</dbReference>
<dbReference type="SMART" id="SM00387">
    <property type="entry name" value="HATPase_c"/>
    <property type="match status" value="1"/>
</dbReference>
<dbReference type="InterPro" id="IPR000014">
    <property type="entry name" value="PAS"/>
</dbReference>
<proteinExistence type="predicted"/>
<dbReference type="SUPFAM" id="SSF47384">
    <property type="entry name" value="Homodimeric domain of signal transducing histidine kinase"/>
    <property type="match status" value="1"/>
</dbReference>
<dbReference type="Pfam" id="PF02518">
    <property type="entry name" value="HATPase_c"/>
    <property type="match status" value="1"/>
</dbReference>
<dbReference type="AlphaFoldDB" id="D5C152"/>
<dbReference type="PANTHER" id="PTHR42878:SF15">
    <property type="entry name" value="BACTERIOPHYTOCHROME"/>
    <property type="match status" value="1"/>
</dbReference>
<name>D5C152_NITHN</name>
<dbReference type="FunFam" id="1.10.287.130:FF:000070">
    <property type="entry name" value="Histidine kinase sensor protein"/>
    <property type="match status" value="1"/>
</dbReference>
<feature type="domain" description="PAC" evidence="10">
    <location>
        <begin position="87"/>
        <end position="139"/>
    </location>
</feature>
<dbReference type="eggNOG" id="COG3829">
    <property type="taxonomic scope" value="Bacteria"/>
</dbReference>
<evidence type="ECO:0000259" key="10">
    <source>
        <dbReference type="PROSITE" id="PS50113"/>
    </source>
</evidence>
<dbReference type="EMBL" id="CP001798">
    <property type="protein sequence ID" value="ADE14609.1"/>
    <property type="molecule type" value="Genomic_DNA"/>
</dbReference>